<dbReference type="GO" id="GO:0044194">
    <property type="term" value="C:cytolytic granule"/>
    <property type="evidence" value="ECO:0007669"/>
    <property type="project" value="UniProtKB-ARBA"/>
</dbReference>
<feature type="signal peptide" evidence="10">
    <location>
        <begin position="1"/>
        <end position="16"/>
    </location>
</feature>
<dbReference type="OrthoDB" id="423533at2759"/>
<evidence type="ECO:0000313" key="11">
    <source>
        <dbReference type="EMBL" id="NWI95984.1"/>
    </source>
</evidence>
<dbReference type="GO" id="GO:0016779">
    <property type="term" value="F:nucleotidyltransferase activity"/>
    <property type="evidence" value="ECO:0007669"/>
    <property type="project" value="UniProtKB-KW"/>
</dbReference>
<evidence type="ECO:0000256" key="6">
    <source>
        <dbReference type="ARBA" id="ARBA00022857"/>
    </source>
</evidence>
<dbReference type="GO" id="GO:0005615">
    <property type="term" value="C:extracellular space"/>
    <property type="evidence" value="ECO:0007669"/>
    <property type="project" value="UniProtKB-ARBA"/>
</dbReference>
<comment type="caution">
    <text evidence="11">The sequence shown here is derived from an EMBL/GenBank/DDBJ whole genome shotgun (WGS) entry which is preliminary data.</text>
</comment>
<evidence type="ECO:0000256" key="8">
    <source>
        <dbReference type="ARBA" id="ARBA00023157"/>
    </source>
</evidence>
<feature type="non-terminal residue" evidence="11">
    <location>
        <position position="1"/>
    </location>
</feature>
<evidence type="ECO:0000313" key="12">
    <source>
        <dbReference type="Proteomes" id="UP000633448"/>
    </source>
</evidence>
<evidence type="ECO:0000256" key="10">
    <source>
        <dbReference type="RuleBase" id="RU361228"/>
    </source>
</evidence>
<reference evidence="11" key="1">
    <citation type="submission" date="2019-10" db="EMBL/GenBank/DDBJ databases">
        <title>Bird 10,000 Genomes (B10K) Project - Family phase.</title>
        <authorList>
            <person name="Zhang G."/>
        </authorList>
    </citation>
    <scope>NUCLEOTIDE SEQUENCE</scope>
    <source>
        <strain evidence="11">B10K-DU-002-53</strain>
        <tissue evidence="11">Muscle</tissue>
    </source>
</reference>
<dbReference type="AlphaFoldDB" id="A0A851FUR7"/>
<dbReference type="PANTHER" id="PTHR10339">
    <property type="entry name" value="ADP-RIBOSYLTRANSFERASE"/>
    <property type="match status" value="1"/>
</dbReference>
<feature type="chain" id="PRO_5033106640" description="NAD(P)(+)--arginine ADP-ribosyltransferase" evidence="10">
    <location>
        <begin position="17"/>
        <end position="282"/>
    </location>
</feature>
<dbReference type="PROSITE" id="PS51996">
    <property type="entry name" value="TR_MART"/>
    <property type="match status" value="1"/>
</dbReference>
<dbReference type="GO" id="GO:0003950">
    <property type="term" value="F:NAD+ poly-ADP-ribosyltransferase activity"/>
    <property type="evidence" value="ECO:0007669"/>
    <property type="project" value="TreeGrafter"/>
</dbReference>
<evidence type="ECO:0000256" key="5">
    <source>
        <dbReference type="ARBA" id="ARBA00022729"/>
    </source>
</evidence>
<comment type="similarity">
    <text evidence="1 10">Belongs to the Arg-specific ADP-ribosyltransferase family.</text>
</comment>
<keyword evidence="8" id="KW-1015">Disulfide bond</keyword>
<dbReference type="SUPFAM" id="SSF56399">
    <property type="entry name" value="ADP-ribosylation"/>
    <property type="match status" value="1"/>
</dbReference>
<evidence type="ECO:0000256" key="1">
    <source>
        <dbReference type="ARBA" id="ARBA00009558"/>
    </source>
</evidence>
<keyword evidence="7 10" id="KW-0520">NAD</keyword>
<gene>
    <name evidence="11" type="primary">Nrt2</name>
    <name evidence="11" type="ORF">PITSOR_R01181</name>
</gene>
<dbReference type="InterPro" id="IPR000768">
    <property type="entry name" value="ART"/>
</dbReference>
<comment type="catalytic activity">
    <reaction evidence="9 10">
        <text>L-arginyl-[protein] + NAD(+) = N(omega)-(ADP-D-ribosyl)-L-arginyl-[protein] + nicotinamide + H(+)</text>
        <dbReference type="Rhea" id="RHEA:19149"/>
        <dbReference type="Rhea" id="RHEA-COMP:10532"/>
        <dbReference type="Rhea" id="RHEA-COMP:15087"/>
        <dbReference type="ChEBI" id="CHEBI:15378"/>
        <dbReference type="ChEBI" id="CHEBI:17154"/>
        <dbReference type="ChEBI" id="CHEBI:29965"/>
        <dbReference type="ChEBI" id="CHEBI:57540"/>
        <dbReference type="ChEBI" id="CHEBI:142554"/>
        <dbReference type="EC" id="2.4.2.31"/>
    </reaction>
</comment>
<keyword evidence="12" id="KW-1185">Reference proteome</keyword>
<dbReference type="EMBL" id="WEKX01025114">
    <property type="protein sequence ID" value="NWI95984.1"/>
    <property type="molecule type" value="Genomic_DNA"/>
</dbReference>
<evidence type="ECO:0000256" key="4">
    <source>
        <dbReference type="ARBA" id="ARBA00022695"/>
    </source>
</evidence>
<feature type="non-terminal residue" evidence="11">
    <location>
        <position position="282"/>
    </location>
</feature>
<dbReference type="InterPro" id="IPR050999">
    <property type="entry name" value="ADP-ribosyltransferase_ARG"/>
</dbReference>
<evidence type="ECO:0000256" key="7">
    <source>
        <dbReference type="ARBA" id="ARBA00023027"/>
    </source>
</evidence>
<dbReference type="GO" id="GO:0106274">
    <property type="term" value="F:NAD+-protein-arginine ADP-ribosyltransferase activity"/>
    <property type="evidence" value="ECO:0007669"/>
    <property type="project" value="UniProtKB-EC"/>
</dbReference>
<dbReference type="GO" id="GO:0046677">
    <property type="term" value="P:response to antibiotic"/>
    <property type="evidence" value="ECO:0007669"/>
    <property type="project" value="UniProtKB-ARBA"/>
</dbReference>
<proteinExistence type="inferred from homology"/>
<keyword evidence="2 10" id="KW-0328">Glycosyltransferase</keyword>
<keyword evidence="3 10" id="KW-0808">Transferase</keyword>
<keyword evidence="6 10" id="KW-0521">NADP</keyword>
<dbReference type="PRINTS" id="PR00970">
    <property type="entry name" value="RIBTRNSFRASE"/>
</dbReference>
<dbReference type="Gene3D" id="3.90.176.10">
    <property type="entry name" value="Toxin ADP-ribosyltransferase, Chain A, domain 1"/>
    <property type="match status" value="1"/>
</dbReference>
<sequence>LLGLLLATTLATGTSSRRRDLGSGLREIEFNMAPNSFDDQYRGCRRAMNRRLPGLNRSEFVVNNDYAETWAKATARWYGRGSHAGSQLRPELAVALLAYSMEDGLYKGFNRAIRTAGRSHREYLRHFHFKVVHFLLTEALYELRGAQSHPRCLRVFRGTDGVRFIARRDQVVRFGQFASTSLRRNVSEFYGNETFFEIDTCHGASVRNFSLYPEEDEVLIPPFETFKVTRVTHRGNKTQMWLRAHGAHSNYNCVWLRGDVPGAGDTGTGRGWHRGTGTRWGG</sequence>
<dbReference type="Proteomes" id="UP000633448">
    <property type="component" value="Unassembled WGS sequence"/>
</dbReference>
<keyword evidence="5 10" id="KW-0732">Signal</keyword>
<keyword evidence="4" id="KW-0548">Nucleotidyltransferase</keyword>
<organism evidence="11 12">
    <name type="scientific">Pitta sordida</name>
    <name type="common">Hooded pitta</name>
    <dbReference type="NCBI Taxonomy" id="9163"/>
    <lineage>
        <taxon>Eukaryota</taxon>
        <taxon>Metazoa</taxon>
        <taxon>Chordata</taxon>
        <taxon>Craniata</taxon>
        <taxon>Vertebrata</taxon>
        <taxon>Euteleostomi</taxon>
        <taxon>Archelosauria</taxon>
        <taxon>Archosauria</taxon>
        <taxon>Dinosauria</taxon>
        <taxon>Saurischia</taxon>
        <taxon>Theropoda</taxon>
        <taxon>Coelurosauria</taxon>
        <taxon>Aves</taxon>
        <taxon>Neognathae</taxon>
        <taxon>Neoaves</taxon>
        <taxon>Telluraves</taxon>
        <taxon>Australaves</taxon>
        <taxon>Passeriformes</taxon>
        <taxon>Pittidae</taxon>
        <taxon>Pitta</taxon>
    </lineage>
</organism>
<evidence type="ECO:0000256" key="9">
    <source>
        <dbReference type="ARBA" id="ARBA00047597"/>
    </source>
</evidence>
<dbReference type="PROSITE" id="PS01291">
    <property type="entry name" value="ART"/>
    <property type="match status" value="1"/>
</dbReference>
<dbReference type="FunFam" id="3.90.176.10:FF:000001">
    <property type="entry name" value="NAD(P)(+)--arginine ADP-ribosyltransferase"/>
    <property type="match status" value="1"/>
</dbReference>
<accession>A0A851FUR7</accession>
<dbReference type="PANTHER" id="PTHR10339:SF19">
    <property type="entry name" value="GPI-LINKED NAD(P)(+)--ARGININE ADP-RIBOSYLTRANSFERASE 1"/>
    <property type="match status" value="1"/>
</dbReference>
<evidence type="ECO:0000256" key="3">
    <source>
        <dbReference type="ARBA" id="ARBA00022679"/>
    </source>
</evidence>
<name>A0A851FUR7_PITSO</name>
<protein>
    <recommendedName>
        <fullName evidence="10">NAD(P)(+)--arginine ADP-ribosyltransferase</fullName>
        <ecNumber evidence="10">2.4.2.31</ecNumber>
    </recommendedName>
    <alternativeName>
        <fullName evidence="10">Mono(ADP-ribosyl)transferase</fullName>
    </alternativeName>
</protein>
<dbReference type="Pfam" id="PF01129">
    <property type="entry name" value="ART"/>
    <property type="match status" value="1"/>
</dbReference>
<evidence type="ECO:0000256" key="2">
    <source>
        <dbReference type="ARBA" id="ARBA00022676"/>
    </source>
</evidence>
<dbReference type="EC" id="2.4.2.31" evidence="10"/>